<organism evidence="2 3">
    <name type="scientific">Meganyctiphanes norvegica</name>
    <name type="common">Northern krill</name>
    <name type="synonym">Thysanopoda norvegica</name>
    <dbReference type="NCBI Taxonomy" id="48144"/>
    <lineage>
        <taxon>Eukaryota</taxon>
        <taxon>Metazoa</taxon>
        <taxon>Ecdysozoa</taxon>
        <taxon>Arthropoda</taxon>
        <taxon>Crustacea</taxon>
        <taxon>Multicrustacea</taxon>
        <taxon>Malacostraca</taxon>
        <taxon>Eumalacostraca</taxon>
        <taxon>Eucarida</taxon>
        <taxon>Euphausiacea</taxon>
        <taxon>Euphausiidae</taxon>
        <taxon>Meganyctiphanes</taxon>
    </lineage>
</organism>
<accession>A0AAV2RZ50</accession>
<keyword evidence="3" id="KW-1185">Reference proteome</keyword>
<reference evidence="2 3" key="1">
    <citation type="submission" date="2024-05" db="EMBL/GenBank/DDBJ databases">
        <authorList>
            <person name="Wallberg A."/>
        </authorList>
    </citation>
    <scope>NUCLEOTIDE SEQUENCE [LARGE SCALE GENOMIC DNA]</scope>
</reference>
<sequence length="225" mass="25957">MKPSHIIVITLQNNNCQEIIGEVDITTKEKDLKIKSTLWVVLQIDQQIRLRYIQVQGKKVNLNDVNLVLYDNTEICYSELIAKKYSFIESKQQNMDTIPYFVHCVQNSQESRDSNMWKVVKPLLLLGIQLALYALFIPKIVLEKFYALLKNHADYKSTALQQILLRINHLMVLKEELEDRRGTLIIGRLVTLLLLDIIIGVGLALTISSYLSVGDIYNNFCEMTQ</sequence>
<gene>
    <name evidence="2" type="ORF">MNOR_LOCUS31205</name>
</gene>
<protein>
    <submittedName>
        <fullName evidence="2">Uncharacterized protein</fullName>
    </submittedName>
</protein>
<dbReference type="Proteomes" id="UP001497623">
    <property type="component" value="Unassembled WGS sequence"/>
</dbReference>
<proteinExistence type="predicted"/>
<name>A0AAV2RZ50_MEGNR</name>
<feature type="transmembrane region" description="Helical" evidence="1">
    <location>
        <begin position="123"/>
        <end position="142"/>
    </location>
</feature>
<evidence type="ECO:0000256" key="1">
    <source>
        <dbReference type="SAM" id="Phobius"/>
    </source>
</evidence>
<keyword evidence="1" id="KW-0472">Membrane</keyword>
<dbReference type="AlphaFoldDB" id="A0AAV2RZ50"/>
<keyword evidence="1" id="KW-0812">Transmembrane</keyword>
<feature type="transmembrane region" description="Helical" evidence="1">
    <location>
        <begin position="189"/>
        <end position="213"/>
    </location>
</feature>
<evidence type="ECO:0000313" key="2">
    <source>
        <dbReference type="EMBL" id="CAL4153618.1"/>
    </source>
</evidence>
<dbReference type="EMBL" id="CAXKWB010039751">
    <property type="protein sequence ID" value="CAL4153618.1"/>
    <property type="molecule type" value="Genomic_DNA"/>
</dbReference>
<feature type="non-terminal residue" evidence="2">
    <location>
        <position position="225"/>
    </location>
</feature>
<evidence type="ECO:0000313" key="3">
    <source>
        <dbReference type="Proteomes" id="UP001497623"/>
    </source>
</evidence>
<keyword evidence="1" id="KW-1133">Transmembrane helix</keyword>
<comment type="caution">
    <text evidence="2">The sequence shown here is derived from an EMBL/GenBank/DDBJ whole genome shotgun (WGS) entry which is preliminary data.</text>
</comment>